<dbReference type="InterPro" id="IPR011709">
    <property type="entry name" value="DEAD-box_helicase_OB_fold"/>
</dbReference>
<dbReference type="SMART" id="SM00490">
    <property type="entry name" value="HELICc"/>
    <property type="match status" value="1"/>
</dbReference>
<keyword evidence="3" id="KW-0547">Nucleotide-binding</keyword>
<dbReference type="InterPro" id="IPR002464">
    <property type="entry name" value="DNA/RNA_helicase_DEAH_CS"/>
</dbReference>
<dbReference type="Pfam" id="PF00271">
    <property type="entry name" value="Helicase_C"/>
    <property type="match status" value="1"/>
</dbReference>
<feature type="region of interest" description="Disordered" evidence="9">
    <location>
        <begin position="121"/>
        <end position="214"/>
    </location>
</feature>
<feature type="region of interest" description="Disordered" evidence="9">
    <location>
        <begin position="69"/>
        <end position="109"/>
    </location>
</feature>
<proteinExistence type="predicted"/>
<comment type="catalytic activity">
    <reaction evidence="8">
        <text>ATP + H2O = ADP + phosphate + H(+)</text>
        <dbReference type="Rhea" id="RHEA:13065"/>
        <dbReference type="ChEBI" id="CHEBI:15377"/>
        <dbReference type="ChEBI" id="CHEBI:15378"/>
        <dbReference type="ChEBI" id="CHEBI:30616"/>
        <dbReference type="ChEBI" id="CHEBI:43474"/>
        <dbReference type="ChEBI" id="CHEBI:456216"/>
        <dbReference type="EC" id="3.6.4.13"/>
    </reaction>
</comment>
<dbReference type="Pfam" id="PF00270">
    <property type="entry name" value="DEAD"/>
    <property type="match status" value="1"/>
</dbReference>
<dbReference type="GO" id="GO:0003723">
    <property type="term" value="F:RNA binding"/>
    <property type="evidence" value="ECO:0007669"/>
    <property type="project" value="TreeGrafter"/>
</dbReference>
<evidence type="ECO:0000259" key="11">
    <source>
        <dbReference type="PROSITE" id="PS51194"/>
    </source>
</evidence>
<evidence type="ECO:0000256" key="5">
    <source>
        <dbReference type="ARBA" id="ARBA00022806"/>
    </source>
</evidence>
<dbReference type="InterPro" id="IPR011545">
    <property type="entry name" value="DEAD/DEAH_box_helicase_dom"/>
</dbReference>
<reference evidence="12" key="1">
    <citation type="submission" date="2020-12" db="EMBL/GenBank/DDBJ databases">
        <title>Metabolic potential, ecology and presence of endohyphal bacteria is reflected in genomic diversity of Mucoromycotina.</title>
        <authorList>
            <person name="Muszewska A."/>
            <person name="Okrasinska A."/>
            <person name="Steczkiewicz K."/>
            <person name="Drgas O."/>
            <person name="Orlowska M."/>
            <person name="Perlinska-Lenart U."/>
            <person name="Aleksandrzak-Piekarczyk T."/>
            <person name="Szatraj K."/>
            <person name="Zielenkiewicz U."/>
            <person name="Pilsyk S."/>
            <person name="Malc E."/>
            <person name="Mieczkowski P."/>
            <person name="Kruszewska J.S."/>
            <person name="Biernat P."/>
            <person name="Pawlowska J."/>
        </authorList>
    </citation>
    <scope>NUCLEOTIDE SEQUENCE</scope>
    <source>
        <strain evidence="12">WA0000051536</strain>
    </source>
</reference>
<dbReference type="Pfam" id="PF07717">
    <property type="entry name" value="OB_NTP_bind"/>
    <property type="match status" value="1"/>
</dbReference>
<evidence type="ECO:0000256" key="1">
    <source>
        <dbReference type="ARBA" id="ARBA00012552"/>
    </source>
</evidence>
<dbReference type="InterPro" id="IPR048333">
    <property type="entry name" value="HA2_WH"/>
</dbReference>
<evidence type="ECO:0000256" key="6">
    <source>
        <dbReference type="ARBA" id="ARBA00022840"/>
    </source>
</evidence>
<evidence type="ECO:0000256" key="3">
    <source>
        <dbReference type="ARBA" id="ARBA00022741"/>
    </source>
</evidence>
<dbReference type="SMART" id="SM00847">
    <property type="entry name" value="HA2"/>
    <property type="match status" value="1"/>
</dbReference>
<evidence type="ECO:0000313" key="12">
    <source>
        <dbReference type="EMBL" id="KAG2179618.1"/>
    </source>
</evidence>
<dbReference type="InterPro" id="IPR014001">
    <property type="entry name" value="Helicase_ATP-bd"/>
</dbReference>
<dbReference type="InterPro" id="IPR001650">
    <property type="entry name" value="Helicase_C-like"/>
</dbReference>
<protein>
    <recommendedName>
        <fullName evidence="1">RNA helicase</fullName>
        <ecNumber evidence="1">3.6.4.13</ecNumber>
    </recommendedName>
</protein>
<dbReference type="FunFam" id="3.40.50.300:FF:000007">
    <property type="entry name" value="Pre-mRNA-splicing factor ATP-dependent RNA helicase"/>
    <property type="match status" value="1"/>
</dbReference>
<dbReference type="GO" id="GO:0005684">
    <property type="term" value="C:U2-type spliceosomal complex"/>
    <property type="evidence" value="ECO:0007669"/>
    <property type="project" value="UniProtKB-ARBA"/>
</dbReference>
<dbReference type="FunFam" id="1.20.120.1080:FF:000001">
    <property type="entry name" value="Pre-mRNA-splicing factor ATP-dependent RNA helicase"/>
    <property type="match status" value="1"/>
</dbReference>
<dbReference type="Pfam" id="PF21010">
    <property type="entry name" value="HA2_C"/>
    <property type="match status" value="1"/>
</dbReference>
<accession>A0A8H7UH31</accession>
<dbReference type="GO" id="GO:0003724">
    <property type="term" value="F:RNA helicase activity"/>
    <property type="evidence" value="ECO:0007669"/>
    <property type="project" value="UniProtKB-EC"/>
</dbReference>
<dbReference type="SUPFAM" id="SSF52540">
    <property type="entry name" value="P-loop containing nucleoside triphosphate hydrolases"/>
    <property type="match status" value="1"/>
</dbReference>
<dbReference type="Gene3D" id="1.20.120.1080">
    <property type="match status" value="1"/>
</dbReference>
<feature type="compositionally biased region" description="Basic and acidic residues" evidence="9">
    <location>
        <begin position="77"/>
        <end position="94"/>
    </location>
</feature>
<dbReference type="GO" id="GO:0008380">
    <property type="term" value="P:RNA splicing"/>
    <property type="evidence" value="ECO:0007669"/>
    <property type="project" value="UniProtKB-KW"/>
</dbReference>
<keyword evidence="2" id="KW-0507">mRNA processing</keyword>
<keyword evidence="13" id="KW-1185">Reference proteome</keyword>
<dbReference type="OrthoDB" id="10253254at2759"/>
<evidence type="ECO:0000256" key="9">
    <source>
        <dbReference type="SAM" id="MobiDB-lite"/>
    </source>
</evidence>
<dbReference type="EC" id="3.6.4.13" evidence="1"/>
<dbReference type="PROSITE" id="PS00690">
    <property type="entry name" value="DEAH_ATP_HELICASE"/>
    <property type="match status" value="1"/>
</dbReference>
<name>A0A8H7UH31_9FUNG</name>
<dbReference type="EMBL" id="JAEPRA010000010">
    <property type="protein sequence ID" value="KAG2179618.1"/>
    <property type="molecule type" value="Genomic_DNA"/>
</dbReference>
<dbReference type="CDD" id="cd18791">
    <property type="entry name" value="SF2_C_RHA"/>
    <property type="match status" value="1"/>
</dbReference>
<dbReference type="PANTHER" id="PTHR18934">
    <property type="entry name" value="ATP-DEPENDENT RNA HELICASE"/>
    <property type="match status" value="1"/>
</dbReference>
<evidence type="ECO:0000256" key="2">
    <source>
        <dbReference type="ARBA" id="ARBA00022664"/>
    </source>
</evidence>
<feature type="compositionally biased region" description="Basic and acidic residues" evidence="9">
    <location>
        <begin position="146"/>
        <end position="155"/>
    </location>
</feature>
<dbReference type="PROSITE" id="PS51192">
    <property type="entry name" value="HELICASE_ATP_BIND_1"/>
    <property type="match status" value="1"/>
</dbReference>
<dbReference type="GO" id="GO:0005524">
    <property type="term" value="F:ATP binding"/>
    <property type="evidence" value="ECO:0007669"/>
    <property type="project" value="UniProtKB-KW"/>
</dbReference>
<evidence type="ECO:0000259" key="10">
    <source>
        <dbReference type="PROSITE" id="PS51192"/>
    </source>
</evidence>
<keyword evidence="4" id="KW-0378">Hydrolase</keyword>
<dbReference type="InterPro" id="IPR027417">
    <property type="entry name" value="P-loop_NTPase"/>
</dbReference>
<evidence type="ECO:0000256" key="8">
    <source>
        <dbReference type="ARBA" id="ARBA00047984"/>
    </source>
</evidence>
<dbReference type="GO" id="GO:0071013">
    <property type="term" value="C:catalytic step 2 spliceosome"/>
    <property type="evidence" value="ECO:0007669"/>
    <property type="project" value="TreeGrafter"/>
</dbReference>
<sequence length="1043" mass="119903">MADLRSWVSDHAIELFGMSERTLVDFVIATAQSAKSPEALFMSLQAADIPATDQARRFAHDLFARVPRKVKASSTEKAQRKREEAEMSKMRKANESYSLLPDDEEDDEDRREAKRLKKLKKKEKKLRKKEDEDKWADDEDNQPAVDLDRRGKKDDEDVEMDKEEQERLEDLKERDEYAQRLKNKDKDGTKKMVEDRSSKGDTEATRRRNLADDKNLRAAALPDIRDRSRQEYLKLREQQRLELLRQEIQDEAFLFGDQRLSKKEIEEHEYKKQVLALAEARLKIDSKEDGYVMPEDYITEKGKIDRKKKESALYKRYEDEEKFVSEQDQWEQEQIKKSTTRVEKSQPEDEYDYVFDEDQKIDFVMAAKINAKDKDGEDEELLQRIDAAERKAKSIDEVRKSLPIYQYRDDLIQAINDYQVLVIVGETGSGKTTQLPQYLYEAGFTKGGKKIGCTQPRRVAAMSVAARVAEEMGVKLGYEVGYSIRFEDCTTDKTVVKYMTDGMLLREFMTEPDLAAYSCMIIDEAHERTLSTDVLFGLIKDIARFRPDLKLLISSATMNAQKFAEYFDDAPIFNIPGRPYPVEIFYTKAPEANYLRAAITQVLTIHVTQARGDILVFLTGQDEIEAAQEGLTLACKALGSKIGELIICPIYANLPSEMQGKIFETTPEGARKVILATNIAETSITVDGVSYVIDPGFIKQKAYNPKTGMESLVVTPASRASATQRAGRAGRTGPGKCFRLFTQWAFYNEMDENTTPEIQRINLGNVVLMLKSLGINDLFNFDFLDPPPSETMIRSLEQLYALGGLNARGELTKLGRRMAELPMDPMLSKTILASEKYDCSEEVVSICAMLSEQSSLLYRPKEKKILADTAHQNLIRPGGDHLTLLNIWDQWVETEYSMQWCYENFIQHRTLGRVRDVRDQLVGLMDRVELKLTSNPNPADTNPIRKAITAGYFYNGARLNKSGDSYRTIKQNQTVHIHPSSSLLEKRPRWVLYYELVLTSKEYMRQVLEIQPEWLMEVAPHFYKQEDLDNLDDKKKMPKQLRK</sequence>
<evidence type="ECO:0000313" key="13">
    <source>
        <dbReference type="Proteomes" id="UP000612746"/>
    </source>
</evidence>
<keyword evidence="6" id="KW-0067">ATP-binding</keyword>
<evidence type="ECO:0000256" key="7">
    <source>
        <dbReference type="ARBA" id="ARBA00023187"/>
    </source>
</evidence>
<organism evidence="12 13">
    <name type="scientific">Umbelopsis vinacea</name>
    <dbReference type="NCBI Taxonomy" id="44442"/>
    <lineage>
        <taxon>Eukaryota</taxon>
        <taxon>Fungi</taxon>
        <taxon>Fungi incertae sedis</taxon>
        <taxon>Mucoromycota</taxon>
        <taxon>Mucoromycotina</taxon>
        <taxon>Umbelopsidomycetes</taxon>
        <taxon>Umbelopsidales</taxon>
        <taxon>Umbelopsidaceae</taxon>
        <taxon>Umbelopsis</taxon>
    </lineage>
</organism>
<feature type="compositionally biased region" description="Basic and acidic residues" evidence="9">
    <location>
        <begin position="164"/>
        <end position="214"/>
    </location>
</feature>
<dbReference type="GO" id="GO:0016787">
    <property type="term" value="F:hydrolase activity"/>
    <property type="evidence" value="ECO:0007669"/>
    <property type="project" value="UniProtKB-KW"/>
</dbReference>
<dbReference type="FunFam" id="3.40.50.300:FF:000594">
    <property type="entry name" value="Pre-mRNA-splicing factor ATP-dependent RNA helicase"/>
    <property type="match status" value="1"/>
</dbReference>
<dbReference type="PROSITE" id="PS51194">
    <property type="entry name" value="HELICASE_CTER"/>
    <property type="match status" value="1"/>
</dbReference>
<dbReference type="AlphaFoldDB" id="A0A8H7UH31"/>
<feature type="domain" description="Helicase ATP-binding" evidence="10">
    <location>
        <begin position="412"/>
        <end position="576"/>
    </location>
</feature>
<dbReference type="GO" id="GO:0006397">
    <property type="term" value="P:mRNA processing"/>
    <property type="evidence" value="ECO:0007669"/>
    <property type="project" value="UniProtKB-KW"/>
</dbReference>
<keyword evidence="7" id="KW-0508">mRNA splicing</keyword>
<evidence type="ECO:0000256" key="4">
    <source>
        <dbReference type="ARBA" id="ARBA00022801"/>
    </source>
</evidence>
<feature type="domain" description="Helicase C-terminal" evidence="11">
    <location>
        <begin position="598"/>
        <end position="774"/>
    </location>
</feature>
<dbReference type="Proteomes" id="UP000612746">
    <property type="component" value="Unassembled WGS sequence"/>
</dbReference>
<gene>
    <name evidence="12" type="ORF">INT44_006466</name>
</gene>
<dbReference type="InterPro" id="IPR007502">
    <property type="entry name" value="Helicase-assoc_dom"/>
</dbReference>
<comment type="caution">
    <text evidence="12">The sequence shown here is derived from an EMBL/GenBank/DDBJ whole genome shotgun (WGS) entry which is preliminary data.</text>
</comment>
<dbReference type="PANTHER" id="PTHR18934:SF83">
    <property type="entry name" value="PRE-MRNA-SPLICING FACTOR ATP-DEPENDENT RNA HELICASE DHX16"/>
    <property type="match status" value="1"/>
</dbReference>
<dbReference type="Gene3D" id="3.40.50.300">
    <property type="entry name" value="P-loop containing nucleotide triphosphate hydrolases"/>
    <property type="match status" value="2"/>
</dbReference>
<dbReference type="Pfam" id="PF04408">
    <property type="entry name" value="WHD_HA2"/>
    <property type="match status" value="1"/>
</dbReference>
<dbReference type="SMART" id="SM00487">
    <property type="entry name" value="DEXDc"/>
    <property type="match status" value="1"/>
</dbReference>
<keyword evidence="5" id="KW-0347">Helicase</keyword>